<dbReference type="RefSeq" id="WP_247379670.1">
    <property type="nucleotide sequence ID" value="NZ_JALLGV010000007.1"/>
</dbReference>
<keyword evidence="2" id="KW-1185">Reference proteome</keyword>
<protein>
    <recommendedName>
        <fullName evidence="3">Restriction endonuclease</fullName>
    </recommendedName>
</protein>
<proteinExistence type="predicted"/>
<evidence type="ECO:0000313" key="1">
    <source>
        <dbReference type="EMBL" id="MFD1586464.1"/>
    </source>
</evidence>
<comment type="caution">
    <text evidence="1">The sequence shown here is derived from an EMBL/GenBank/DDBJ whole genome shotgun (WGS) entry which is preliminary data.</text>
</comment>
<sequence>MASAAPELTEPHVLAHTKRRLFPDEDTENTYAVVDTQFAQERWIDDQRIDDEVRDRLAPFNHVQLGSGYPDLVGVRPVDNDLLAVDRVGEEPPLIAIEAKGYTGTQRPDVERGIVQAYDRLGEANVAFLAAPQDSLSQSARTLARELNVGILAVDGDGAVTAALEPRVVGNRTSSEVSAIRFQASAQGVADTNFSLNHPKNYLAYPLAVYHEARTEDVLAERVVKAVDGARTGAEFLDLIAVEPDGVQLRPLGREVVRFALREYGSVDAALDGFADWKRSRTRFCDLAPTWGQVARRVVYEYPGTKLLVEELQTMHDDGIPEPSIVELVEYLHDQSPTFTVELFIRGTDDVRQRVLDADGDLQRDQLENGDVYHSPTVFQLKTMLYHAGILTESGVEPSNLDPTRDEWALREPLDRFR</sequence>
<name>A0ABD6C973_9EURY</name>
<accession>A0ABD6C973</accession>
<organism evidence="1 2">
    <name type="scientific">Halorientalis brevis</name>
    <dbReference type="NCBI Taxonomy" id="1126241"/>
    <lineage>
        <taxon>Archaea</taxon>
        <taxon>Methanobacteriati</taxon>
        <taxon>Methanobacteriota</taxon>
        <taxon>Stenosarchaea group</taxon>
        <taxon>Halobacteria</taxon>
        <taxon>Halobacteriales</taxon>
        <taxon>Haloarculaceae</taxon>
        <taxon>Halorientalis</taxon>
    </lineage>
</organism>
<reference evidence="1 2" key="1">
    <citation type="journal article" date="2019" name="Int. J. Syst. Evol. Microbiol.">
        <title>The Global Catalogue of Microorganisms (GCM) 10K type strain sequencing project: providing services to taxonomists for standard genome sequencing and annotation.</title>
        <authorList>
            <consortium name="The Broad Institute Genomics Platform"/>
            <consortium name="The Broad Institute Genome Sequencing Center for Infectious Disease"/>
            <person name="Wu L."/>
            <person name="Ma J."/>
        </authorList>
    </citation>
    <scope>NUCLEOTIDE SEQUENCE [LARGE SCALE GENOMIC DNA]</scope>
    <source>
        <strain evidence="1 2">CGMCC 1.12125</strain>
    </source>
</reference>
<gene>
    <name evidence="1" type="ORF">ACFR9U_05690</name>
</gene>
<dbReference type="Proteomes" id="UP001597119">
    <property type="component" value="Unassembled WGS sequence"/>
</dbReference>
<evidence type="ECO:0008006" key="3">
    <source>
        <dbReference type="Google" id="ProtNLM"/>
    </source>
</evidence>
<evidence type="ECO:0000313" key="2">
    <source>
        <dbReference type="Proteomes" id="UP001597119"/>
    </source>
</evidence>
<dbReference type="EMBL" id="JBHUDJ010000002">
    <property type="protein sequence ID" value="MFD1586464.1"/>
    <property type="molecule type" value="Genomic_DNA"/>
</dbReference>
<dbReference type="AlphaFoldDB" id="A0ABD6C973"/>